<name>X1NCZ3_9ZZZZ</name>
<accession>X1NCZ3</accession>
<feature type="non-terminal residue" evidence="1">
    <location>
        <position position="1"/>
    </location>
</feature>
<evidence type="ECO:0000313" key="1">
    <source>
        <dbReference type="EMBL" id="GAI16529.1"/>
    </source>
</evidence>
<dbReference type="InterPro" id="IPR051805">
    <property type="entry name" value="Dehydratase_Activator_Redct"/>
</dbReference>
<organism evidence="1">
    <name type="scientific">marine sediment metagenome</name>
    <dbReference type="NCBI Taxonomy" id="412755"/>
    <lineage>
        <taxon>unclassified sequences</taxon>
        <taxon>metagenomes</taxon>
        <taxon>ecological metagenomes</taxon>
    </lineage>
</organism>
<protein>
    <recommendedName>
        <fullName evidence="2">DUF2229 domain-containing protein</fullName>
    </recommendedName>
</protein>
<dbReference type="Gene3D" id="3.40.50.11900">
    <property type="match status" value="1"/>
</dbReference>
<proteinExistence type="predicted"/>
<reference evidence="1" key="1">
    <citation type="journal article" date="2014" name="Front. Microbiol.">
        <title>High frequency of phylogenetically diverse reductive dehalogenase-homologous genes in deep subseafloor sedimentary metagenomes.</title>
        <authorList>
            <person name="Kawai M."/>
            <person name="Futagami T."/>
            <person name="Toyoda A."/>
            <person name="Takaki Y."/>
            <person name="Nishi S."/>
            <person name="Hori S."/>
            <person name="Arai W."/>
            <person name="Tsubouchi T."/>
            <person name="Morono Y."/>
            <person name="Uchiyama I."/>
            <person name="Ito T."/>
            <person name="Fujiyama A."/>
            <person name="Inagaki F."/>
            <person name="Takami H."/>
        </authorList>
    </citation>
    <scope>NUCLEOTIDE SEQUENCE</scope>
    <source>
        <strain evidence="1">Expedition CK06-06</strain>
    </source>
</reference>
<gene>
    <name evidence="1" type="ORF">S06H3_09524</name>
</gene>
<evidence type="ECO:0008006" key="2">
    <source>
        <dbReference type="Google" id="ProtNLM"/>
    </source>
</evidence>
<sequence>TQSIASQILSLNNNSWTITLKNVLRAFTLAWHKSKLVNITEELARRTRPFEIKKGVASELEREFLKTIEEENSIYKLRRMKQKIKESFFSIKENSTFEPLRILIVGESYCVIEPFVNFDLIEYLGGQGVLAEPFLTTHQWLFYHALRKDEGSNLSKEKAKKLAEPFWAYGTGGEDQVSIGHAINAARQGFDGIIHLMPFSCMPETAALPVFEKISELYSIPFLNFSLDEYSSPTGFYTRIEAFLDCLMLRRKKNFNKFKGAQNEVHPSLFLGEG</sequence>
<dbReference type="EMBL" id="BARV01004221">
    <property type="protein sequence ID" value="GAI16529.1"/>
    <property type="molecule type" value="Genomic_DNA"/>
</dbReference>
<comment type="caution">
    <text evidence="1">The sequence shown here is derived from an EMBL/GenBank/DDBJ whole genome shotgun (WGS) entry which is preliminary data.</text>
</comment>
<dbReference type="AlphaFoldDB" id="X1NCZ3"/>
<dbReference type="PANTHER" id="PTHR32329">
    <property type="entry name" value="BIFUNCTIONAL PROTEIN [INCLUDES 2-HYDROXYACYL-COA DEHYDRATASE (N-TER) AND ITS ACTIVATOR DOMAIN (C_TERM)-RELATED"/>
    <property type="match status" value="1"/>
</dbReference>
<dbReference type="PANTHER" id="PTHR32329:SF2">
    <property type="entry name" value="BIFUNCTIONAL PROTEIN [INCLUDES 2-HYDROXYACYL-COA DEHYDRATASE (N-TER) AND ITS ACTIVATOR DOMAIN (C_TERM)"/>
    <property type="match status" value="1"/>
</dbReference>